<feature type="domain" description="Peptidase M16 C-terminal" evidence="8">
    <location>
        <begin position="206"/>
        <end position="381"/>
    </location>
</feature>
<keyword evidence="5" id="KW-0482">Metalloprotease</keyword>
<proteinExistence type="inferred from homology"/>
<evidence type="ECO:0000259" key="7">
    <source>
        <dbReference type="Pfam" id="PF00675"/>
    </source>
</evidence>
<dbReference type="InterPro" id="IPR050626">
    <property type="entry name" value="Peptidase_M16"/>
</dbReference>
<evidence type="ECO:0000256" key="3">
    <source>
        <dbReference type="ARBA" id="ARBA00022801"/>
    </source>
</evidence>
<keyword evidence="10" id="KW-1185">Reference proteome</keyword>
<dbReference type="Gene3D" id="3.30.830.10">
    <property type="entry name" value="Metalloenzyme, LuxS/M16 peptidase-like"/>
    <property type="match status" value="2"/>
</dbReference>
<dbReference type="InterPro" id="IPR011765">
    <property type="entry name" value="Pept_M16_N"/>
</dbReference>
<evidence type="ECO:0000259" key="8">
    <source>
        <dbReference type="Pfam" id="PF05193"/>
    </source>
</evidence>
<dbReference type="InterPro" id="IPR007863">
    <property type="entry name" value="Peptidase_M16_C"/>
</dbReference>
<dbReference type="EMBL" id="BMHZ01000004">
    <property type="protein sequence ID" value="GGH16101.1"/>
    <property type="molecule type" value="Genomic_DNA"/>
</dbReference>
<dbReference type="Proteomes" id="UP000642938">
    <property type="component" value="Unassembled WGS sequence"/>
</dbReference>
<accession>A0ABQ1Y8D9</accession>
<keyword evidence="6" id="KW-0732">Signal</keyword>
<keyword evidence="2" id="KW-0645">Protease</keyword>
<dbReference type="Pfam" id="PF05193">
    <property type="entry name" value="Peptidase_M16_C"/>
    <property type="match status" value="1"/>
</dbReference>
<feature type="chain" id="PRO_5045867799" evidence="6">
    <location>
        <begin position="35"/>
        <end position="451"/>
    </location>
</feature>
<evidence type="ECO:0000313" key="10">
    <source>
        <dbReference type="Proteomes" id="UP000642938"/>
    </source>
</evidence>
<reference evidence="10" key="1">
    <citation type="journal article" date="2019" name="Int. J. Syst. Evol. Microbiol.">
        <title>The Global Catalogue of Microorganisms (GCM) 10K type strain sequencing project: providing services to taxonomists for standard genome sequencing and annotation.</title>
        <authorList>
            <consortium name="The Broad Institute Genomics Platform"/>
            <consortium name="The Broad Institute Genome Sequencing Center for Infectious Disease"/>
            <person name="Wu L."/>
            <person name="Ma J."/>
        </authorList>
    </citation>
    <scope>NUCLEOTIDE SEQUENCE [LARGE SCALE GENOMIC DNA]</scope>
    <source>
        <strain evidence="10">CGMCC 1.15287</strain>
    </source>
</reference>
<comment type="similarity">
    <text evidence="1">Belongs to the peptidase M16 family.</text>
</comment>
<dbReference type="SUPFAM" id="SSF63411">
    <property type="entry name" value="LuxS/MPP-like metallohydrolase"/>
    <property type="match status" value="2"/>
</dbReference>
<evidence type="ECO:0000313" key="9">
    <source>
        <dbReference type="EMBL" id="GGH16101.1"/>
    </source>
</evidence>
<evidence type="ECO:0000256" key="6">
    <source>
        <dbReference type="SAM" id="SignalP"/>
    </source>
</evidence>
<evidence type="ECO:0000256" key="5">
    <source>
        <dbReference type="ARBA" id="ARBA00023049"/>
    </source>
</evidence>
<evidence type="ECO:0000256" key="2">
    <source>
        <dbReference type="ARBA" id="ARBA00022670"/>
    </source>
</evidence>
<keyword evidence="3" id="KW-0378">Hydrolase</keyword>
<name>A0ABQ1Y8D9_9SPHI</name>
<comment type="caution">
    <text evidence="9">The sequence shown here is derived from an EMBL/GenBank/DDBJ whole genome shotgun (WGS) entry which is preliminary data.</text>
</comment>
<evidence type="ECO:0000256" key="1">
    <source>
        <dbReference type="ARBA" id="ARBA00007261"/>
    </source>
</evidence>
<organism evidence="9 10">
    <name type="scientific">Pedobacter zeae</name>
    <dbReference type="NCBI Taxonomy" id="1737356"/>
    <lineage>
        <taxon>Bacteria</taxon>
        <taxon>Pseudomonadati</taxon>
        <taxon>Bacteroidota</taxon>
        <taxon>Sphingobacteriia</taxon>
        <taxon>Sphingobacteriales</taxon>
        <taxon>Sphingobacteriaceae</taxon>
        <taxon>Pedobacter</taxon>
    </lineage>
</organism>
<dbReference type="InterPro" id="IPR011249">
    <property type="entry name" value="Metalloenz_LuxS/M16"/>
</dbReference>
<dbReference type="Pfam" id="PF00675">
    <property type="entry name" value="Peptidase_M16"/>
    <property type="match status" value="1"/>
</dbReference>
<sequence>MLDFDYFQSLKKLSMKKRMLLALVISGLCLSASAQKVKFTEFDLDNGLHVILHQDKTAPVVAVSVMYHVGSKDEDPQRTGFAHFFEHLLFEGSKNIKRGEFMKLVSSNGGQNNANTTQDRTFYFELFPSNQLELGLWLESERMLHPVINESGVKTQNEVVKEEKRLRIDNSPYGKFTEKIFSHLFDGHPYRWQPIGSMEHLDAAKLDEFIAFFKKYYVPNNAVLTIAGDLDIDKTSALVKAYFAEVPKGEPIVRKDYKLPEITKEIIDTAYDANIQIPAIFAAYRVPGMKTRESKVLGMISSILSEGGSSRLSTKMVDQKKTALQVAAFNYSLEDYGAYITLALPNKNTPLNDLLKDIDEEVLRLQTDLISESDYKKVQNKFENNYVSANSKMLGVAENLADGYTFHDKDTNDINEELEVIRSITREEIRDVAKKYLNKNQRVVLYYLPKK</sequence>
<keyword evidence="4" id="KW-0862">Zinc</keyword>
<feature type="domain" description="Peptidase M16 N-terminal" evidence="7">
    <location>
        <begin position="50"/>
        <end position="163"/>
    </location>
</feature>
<dbReference type="PANTHER" id="PTHR43690:SF35">
    <property type="entry name" value="NON-CATALYTIC MEMBER OF PEPTIDASE SUBFAMILY M16B-RELATED"/>
    <property type="match status" value="1"/>
</dbReference>
<gene>
    <name evidence="9" type="ORF">GCM10007422_38620</name>
</gene>
<feature type="signal peptide" evidence="6">
    <location>
        <begin position="1"/>
        <end position="34"/>
    </location>
</feature>
<dbReference type="PANTHER" id="PTHR43690">
    <property type="entry name" value="NARDILYSIN"/>
    <property type="match status" value="1"/>
</dbReference>
<protein>
    <submittedName>
        <fullName evidence="9">Peptidase M16</fullName>
    </submittedName>
</protein>
<evidence type="ECO:0000256" key="4">
    <source>
        <dbReference type="ARBA" id="ARBA00022833"/>
    </source>
</evidence>